<gene>
    <name evidence="2" type="ORF">ADICYQ_1209</name>
</gene>
<sequence>MKELLQKILDDPKATIALSAVLISFISLLLSIITSIQNRRNNRLGVRPLAYIYPPDYEDRIAVIIQNKGTGPMITRTIKFTNENGTSKCNLIDFMPELEEGYYWADYSKASKIVLRPSEEKILIELKGDHMDEGFIRHREEIRRALSTIEVEIKYVSIFNEWCPFKLKYKLTWFERKNKNRCQSSTRP</sequence>
<evidence type="ECO:0000256" key="1">
    <source>
        <dbReference type="SAM" id="Phobius"/>
    </source>
</evidence>
<comment type="caution">
    <text evidence="2">The sequence shown here is derived from an EMBL/GenBank/DDBJ whole genome shotgun (WGS) entry which is preliminary data.</text>
</comment>
<proteinExistence type="predicted"/>
<accession>S7VI34</accession>
<feature type="transmembrane region" description="Helical" evidence="1">
    <location>
        <begin position="14"/>
        <end position="33"/>
    </location>
</feature>
<keyword evidence="1" id="KW-0812">Transmembrane</keyword>
<name>S7VI34_9BACT</name>
<dbReference type="EMBL" id="ATNM01000057">
    <property type="protein sequence ID" value="EPR69875.1"/>
    <property type="molecule type" value="Genomic_DNA"/>
</dbReference>
<reference evidence="2 3" key="1">
    <citation type="journal article" date="2013" name="Genome Announc.">
        <title>Draft Genome Sequence of Cyclobacterium qasimii Strain M12-11BT, Isolated from Arctic Marine Sediment.</title>
        <authorList>
            <person name="Shivaji S."/>
            <person name="Ara S."/>
            <person name="Singh A."/>
            <person name="Kumar Pinnaka A."/>
        </authorList>
    </citation>
    <scope>NUCLEOTIDE SEQUENCE [LARGE SCALE GENOMIC DNA]</scope>
    <source>
        <strain evidence="2 3">M12-11B</strain>
    </source>
</reference>
<dbReference type="OrthoDB" id="793060at2"/>
<evidence type="ECO:0000313" key="3">
    <source>
        <dbReference type="Proteomes" id="UP000014974"/>
    </source>
</evidence>
<dbReference type="RefSeq" id="WP_020893496.1">
    <property type="nucleotide sequence ID" value="NZ_ATNM01000057.1"/>
</dbReference>
<dbReference type="eggNOG" id="ENOG5033AKZ">
    <property type="taxonomic scope" value="Bacteria"/>
</dbReference>
<protein>
    <submittedName>
        <fullName evidence="2">Uncharacterized protein</fullName>
    </submittedName>
</protein>
<keyword evidence="1" id="KW-1133">Transmembrane helix</keyword>
<dbReference type="AlphaFoldDB" id="S7VI34"/>
<keyword evidence="1" id="KW-0472">Membrane</keyword>
<evidence type="ECO:0000313" key="2">
    <source>
        <dbReference type="EMBL" id="EPR69875.1"/>
    </source>
</evidence>
<organism evidence="2 3">
    <name type="scientific">Cyclobacterium qasimii M12-11B</name>
    <dbReference type="NCBI Taxonomy" id="641524"/>
    <lineage>
        <taxon>Bacteria</taxon>
        <taxon>Pseudomonadati</taxon>
        <taxon>Bacteroidota</taxon>
        <taxon>Cytophagia</taxon>
        <taxon>Cytophagales</taxon>
        <taxon>Cyclobacteriaceae</taxon>
        <taxon>Cyclobacterium</taxon>
    </lineage>
</organism>
<dbReference type="Proteomes" id="UP000014974">
    <property type="component" value="Unassembled WGS sequence"/>
</dbReference>